<evidence type="ECO:0000313" key="2">
    <source>
        <dbReference type="EMBL" id="RML75133.1"/>
    </source>
</evidence>
<organism evidence="2 3">
    <name type="scientific">Pseudomonas amygdali pv. tabaci</name>
    <name type="common">Pseudomonas syringae pv. tabaci</name>
    <dbReference type="NCBI Taxonomy" id="322"/>
    <lineage>
        <taxon>Bacteria</taxon>
        <taxon>Pseudomonadati</taxon>
        <taxon>Pseudomonadota</taxon>
        <taxon>Gammaproteobacteria</taxon>
        <taxon>Pseudomonadales</taxon>
        <taxon>Pseudomonadaceae</taxon>
        <taxon>Pseudomonas</taxon>
        <taxon>Pseudomonas amygdali</taxon>
    </lineage>
</organism>
<keyword evidence="1" id="KW-1133">Transmembrane helix</keyword>
<proteinExistence type="predicted"/>
<gene>
    <name evidence="2" type="ORF">ALQ89_04663</name>
</gene>
<dbReference type="RefSeq" id="WP_016982250.1">
    <property type="nucleotide sequence ID" value="NZ_AP024464.1"/>
</dbReference>
<reference evidence="2 3" key="1">
    <citation type="submission" date="2018-08" db="EMBL/GenBank/DDBJ databases">
        <title>Recombination of ecologically and evolutionarily significant loci maintains genetic cohesion in the Pseudomonas syringae species complex.</title>
        <authorList>
            <person name="Dillon M."/>
            <person name="Thakur S."/>
            <person name="Almeida R.N.D."/>
            <person name="Weir B.S."/>
            <person name="Guttman D.S."/>
        </authorList>
    </citation>
    <scope>NUCLEOTIDE SEQUENCE [LARGE SCALE GENOMIC DNA]</scope>
    <source>
        <strain evidence="2 3">ICMP 2851</strain>
    </source>
</reference>
<dbReference type="Proteomes" id="UP000280350">
    <property type="component" value="Unassembled WGS sequence"/>
</dbReference>
<keyword evidence="1" id="KW-0472">Membrane</keyword>
<keyword evidence="1" id="KW-0812">Transmembrane</keyword>
<accession>A0AAX1VKZ0</accession>
<protein>
    <submittedName>
        <fullName evidence="2">Uncharacterized protein</fullName>
    </submittedName>
</protein>
<evidence type="ECO:0000313" key="3">
    <source>
        <dbReference type="Proteomes" id="UP000280350"/>
    </source>
</evidence>
<dbReference type="AlphaFoldDB" id="A0AAX1VKZ0"/>
<evidence type="ECO:0000256" key="1">
    <source>
        <dbReference type="SAM" id="Phobius"/>
    </source>
</evidence>
<sequence length="77" mass="8418">MHEVITASLKSMARATFSSWPEKLADRMDGYGYLSVRRYKIAVTVPLVGLVMVSSAAYASIQSLAFFTSAFFVFGIG</sequence>
<name>A0AAX1VKZ0_PSEAJ</name>
<feature type="transmembrane region" description="Helical" evidence="1">
    <location>
        <begin position="47"/>
        <end position="74"/>
    </location>
</feature>
<comment type="caution">
    <text evidence="2">The sequence shown here is derived from an EMBL/GenBank/DDBJ whole genome shotgun (WGS) entry which is preliminary data.</text>
</comment>
<dbReference type="EMBL" id="RBNX01000240">
    <property type="protein sequence ID" value="RML75133.1"/>
    <property type="molecule type" value="Genomic_DNA"/>
</dbReference>